<organism evidence="1 2">
    <name type="scientific">Pontibacillus litoralis JSM 072002</name>
    <dbReference type="NCBI Taxonomy" id="1385512"/>
    <lineage>
        <taxon>Bacteria</taxon>
        <taxon>Bacillati</taxon>
        <taxon>Bacillota</taxon>
        <taxon>Bacilli</taxon>
        <taxon>Bacillales</taxon>
        <taxon>Bacillaceae</taxon>
        <taxon>Pontibacillus</taxon>
    </lineage>
</organism>
<reference evidence="1 2" key="1">
    <citation type="submission" date="2013-08" db="EMBL/GenBank/DDBJ databases">
        <authorList>
            <person name="Huang J."/>
            <person name="Wang G."/>
        </authorList>
    </citation>
    <scope>NUCLEOTIDE SEQUENCE [LARGE SCALE GENOMIC DNA]</scope>
    <source>
        <strain evidence="1 2">JSM 072002</strain>
    </source>
</reference>
<sequence>MEYIGFIVFATIITIVLDKIEENKNIEKEN</sequence>
<dbReference type="Proteomes" id="UP000030401">
    <property type="component" value="Unassembled WGS sequence"/>
</dbReference>
<dbReference type="EMBL" id="AVPG01000007">
    <property type="protein sequence ID" value="KGX87389.1"/>
    <property type="molecule type" value="Genomic_DNA"/>
</dbReference>
<protein>
    <submittedName>
        <fullName evidence="1">Uncharacterized protein</fullName>
    </submittedName>
</protein>
<keyword evidence="2" id="KW-1185">Reference proteome</keyword>
<proteinExistence type="predicted"/>
<gene>
    <name evidence="1" type="ORF">N784_15480</name>
</gene>
<evidence type="ECO:0000313" key="2">
    <source>
        <dbReference type="Proteomes" id="UP000030401"/>
    </source>
</evidence>
<accession>A0A0A5G5Q7</accession>
<dbReference type="AlphaFoldDB" id="A0A0A5G5Q7"/>
<comment type="caution">
    <text evidence="1">The sequence shown here is derived from an EMBL/GenBank/DDBJ whole genome shotgun (WGS) entry which is preliminary data.</text>
</comment>
<evidence type="ECO:0000313" key="1">
    <source>
        <dbReference type="EMBL" id="KGX87389.1"/>
    </source>
</evidence>
<name>A0A0A5G5Q7_9BACI</name>